<organism evidence="4 5">
    <name type="scientific">Sporosarcina soli</name>
    <dbReference type="NCBI Taxonomy" id="334736"/>
    <lineage>
        <taxon>Bacteria</taxon>
        <taxon>Bacillati</taxon>
        <taxon>Bacillota</taxon>
        <taxon>Bacilli</taxon>
        <taxon>Bacillales</taxon>
        <taxon>Caryophanaceae</taxon>
        <taxon>Sporosarcina</taxon>
    </lineage>
</organism>
<dbReference type="RefSeq" id="WP_381434822.1">
    <property type="nucleotide sequence ID" value="NZ_JBHSNO010000005.1"/>
</dbReference>
<name>A0ABW0TIZ6_9BACL</name>
<dbReference type="Pfam" id="PF01522">
    <property type="entry name" value="Polysacc_deac_1"/>
    <property type="match status" value="1"/>
</dbReference>
<dbReference type="PROSITE" id="PS51677">
    <property type="entry name" value="NODB"/>
    <property type="match status" value="1"/>
</dbReference>
<sequence>MILVLLIFTLAFPISTHASSVKLVKITETTPVFDDMQKVAVFQKGTSHTVIKESDRFYHTIMGNDEVKFSKQRAKVIQNDPGNWKGAHPVRATTSTHVNIMERPSVKANVLGSIQPKMTIYVQRLKGVYYPILVGGQTGYIHKDQLKIESGIPVLMYHDIVTSKFDQNASTLEIQKFREQMNYLKKNGWTTITPHQLEAWVTKKIALPKKSVLITFDDGYASTTNLAYPILKQHGFQATSFLITSRINRPGMVSDQDIARTQDVYSYQNHTHVFHMFNNLTNLSLLQYESEYTILEDLQQANGIIEDILGPNYTVTAHAYPYGKRSPQAIRALKSAGITSAYTIDEGNVFQGDSIFELKRQRVHSDLTLKDFANRLEGK</sequence>
<dbReference type="PANTHER" id="PTHR34216">
    <property type="match status" value="1"/>
</dbReference>
<reference evidence="5" key="1">
    <citation type="journal article" date="2019" name="Int. J. Syst. Evol. Microbiol.">
        <title>The Global Catalogue of Microorganisms (GCM) 10K type strain sequencing project: providing services to taxonomists for standard genome sequencing and annotation.</title>
        <authorList>
            <consortium name="The Broad Institute Genomics Platform"/>
            <consortium name="The Broad Institute Genome Sequencing Center for Infectious Disease"/>
            <person name="Wu L."/>
            <person name="Ma J."/>
        </authorList>
    </citation>
    <scope>NUCLEOTIDE SEQUENCE [LARGE SCALE GENOMIC DNA]</scope>
    <source>
        <strain evidence="5">CGMCC 4.1434</strain>
    </source>
</reference>
<dbReference type="Proteomes" id="UP001596109">
    <property type="component" value="Unassembled WGS sequence"/>
</dbReference>
<feature type="signal peptide" evidence="2">
    <location>
        <begin position="1"/>
        <end position="18"/>
    </location>
</feature>
<dbReference type="InterPro" id="IPR051398">
    <property type="entry name" value="Polysacch_Deacetylase"/>
</dbReference>
<feature type="domain" description="NodB homology" evidence="3">
    <location>
        <begin position="210"/>
        <end position="379"/>
    </location>
</feature>
<dbReference type="Gene3D" id="3.20.20.370">
    <property type="entry name" value="Glycoside hydrolase/deacetylase"/>
    <property type="match status" value="1"/>
</dbReference>
<evidence type="ECO:0000256" key="2">
    <source>
        <dbReference type="SAM" id="SignalP"/>
    </source>
</evidence>
<keyword evidence="5" id="KW-1185">Reference proteome</keyword>
<dbReference type="PANTHER" id="PTHR34216:SF13">
    <property type="entry name" value="XYLANASE_CHITIN DEACETYLASE"/>
    <property type="match status" value="1"/>
</dbReference>
<feature type="chain" id="PRO_5046557230" evidence="2">
    <location>
        <begin position="19"/>
        <end position="379"/>
    </location>
</feature>
<accession>A0ABW0TIZ6</accession>
<evidence type="ECO:0000259" key="3">
    <source>
        <dbReference type="PROSITE" id="PS51677"/>
    </source>
</evidence>
<dbReference type="EMBL" id="JBHSNO010000005">
    <property type="protein sequence ID" value="MFC5588879.1"/>
    <property type="molecule type" value="Genomic_DNA"/>
</dbReference>
<proteinExistence type="predicted"/>
<dbReference type="SUPFAM" id="SSF88713">
    <property type="entry name" value="Glycoside hydrolase/deacetylase"/>
    <property type="match status" value="1"/>
</dbReference>
<gene>
    <name evidence="4" type="ORF">ACFPRA_08270</name>
</gene>
<dbReference type="InterPro" id="IPR011330">
    <property type="entry name" value="Glyco_hydro/deAcase_b/a-brl"/>
</dbReference>
<keyword evidence="1 2" id="KW-0732">Signal</keyword>
<dbReference type="Gene3D" id="2.30.30.40">
    <property type="entry name" value="SH3 Domains"/>
    <property type="match status" value="1"/>
</dbReference>
<dbReference type="InterPro" id="IPR002509">
    <property type="entry name" value="NODB_dom"/>
</dbReference>
<comment type="caution">
    <text evidence="4">The sequence shown here is derived from an EMBL/GenBank/DDBJ whole genome shotgun (WGS) entry which is preliminary data.</text>
</comment>
<protein>
    <submittedName>
        <fullName evidence="4">Polysaccharide deacetylase family protein</fullName>
    </submittedName>
</protein>
<evidence type="ECO:0000313" key="5">
    <source>
        <dbReference type="Proteomes" id="UP001596109"/>
    </source>
</evidence>
<evidence type="ECO:0000256" key="1">
    <source>
        <dbReference type="ARBA" id="ARBA00022729"/>
    </source>
</evidence>
<evidence type="ECO:0000313" key="4">
    <source>
        <dbReference type="EMBL" id="MFC5588879.1"/>
    </source>
</evidence>